<keyword evidence="2" id="KW-1185">Reference proteome</keyword>
<accession>A0A549YH92</accession>
<protein>
    <submittedName>
        <fullName evidence="1">Group-specific protein</fullName>
    </submittedName>
</protein>
<dbReference type="RefSeq" id="WP_142790401.1">
    <property type="nucleotide sequence ID" value="NZ_VJMZ01000001.1"/>
</dbReference>
<proteinExistence type="predicted"/>
<dbReference type="EMBL" id="VJMZ01000001">
    <property type="protein sequence ID" value="TRM11246.1"/>
    <property type="molecule type" value="Genomic_DNA"/>
</dbReference>
<gene>
    <name evidence="1" type="ORF">FH966_05710</name>
</gene>
<dbReference type="Proteomes" id="UP000319280">
    <property type="component" value="Unassembled WGS sequence"/>
</dbReference>
<evidence type="ECO:0000313" key="1">
    <source>
        <dbReference type="EMBL" id="TRM11246.1"/>
    </source>
</evidence>
<name>A0A549YH92_9BACI</name>
<sequence>MGKCMIDHSHQDVVEKLESLKSFLPKDLITKINRFLDDSHGQETLNTLFHLLKKYDLASEEERLDRNKKLHSLISG</sequence>
<comment type="caution">
    <text evidence="1">The sequence shown here is derived from an EMBL/GenBank/DDBJ whole genome shotgun (WGS) entry which is preliminary data.</text>
</comment>
<reference evidence="1 2" key="1">
    <citation type="submission" date="2019-07" db="EMBL/GenBank/DDBJ databases">
        <title>Genomic analysis of Lentibacillus sp. NKC851-2.</title>
        <authorList>
            <person name="Oh Y.J."/>
        </authorList>
    </citation>
    <scope>NUCLEOTIDE SEQUENCE [LARGE SCALE GENOMIC DNA]</scope>
    <source>
        <strain evidence="1 2">NKC851-2</strain>
    </source>
</reference>
<organism evidence="1 2">
    <name type="scientific">Lentibacillus cibarius</name>
    <dbReference type="NCBI Taxonomy" id="2583219"/>
    <lineage>
        <taxon>Bacteria</taxon>
        <taxon>Bacillati</taxon>
        <taxon>Bacillota</taxon>
        <taxon>Bacilli</taxon>
        <taxon>Bacillales</taxon>
        <taxon>Bacillaceae</taxon>
        <taxon>Lentibacillus</taxon>
    </lineage>
</organism>
<dbReference type="AlphaFoldDB" id="A0A549YH92"/>
<evidence type="ECO:0000313" key="2">
    <source>
        <dbReference type="Proteomes" id="UP000319280"/>
    </source>
</evidence>